<protein>
    <recommendedName>
        <fullName evidence="3">DUF1415 domain-containing protein</fullName>
    </recommendedName>
</protein>
<evidence type="ECO:0000313" key="2">
    <source>
        <dbReference type="Proteomes" id="UP000267187"/>
    </source>
</evidence>
<dbReference type="EMBL" id="REFJ01000002">
    <property type="protein sequence ID" value="RMA81341.1"/>
    <property type="molecule type" value="Genomic_DNA"/>
</dbReference>
<keyword evidence="2" id="KW-1185">Reference proteome</keyword>
<dbReference type="AlphaFoldDB" id="A0A3M0A853"/>
<comment type="caution">
    <text evidence="1">The sequence shown here is derived from an EMBL/GenBank/DDBJ whole genome shotgun (WGS) entry which is preliminary data.</text>
</comment>
<dbReference type="InterPro" id="IPR009858">
    <property type="entry name" value="DUF1415"/>
</dbReference>
<dbReference type="Pfam" id="PF07209">
    <property type="entry name" value="DUF1415"/>
    <property type="match status" value="1"/>
</dbReference>
<dbReference type="RefSeq" id="WP_170150793.1">
    <property type="nucleotide sequence ID" value="NZ_REFJ01000002.1"/>
</dbReference>
<gene>
    <name evidence="1" type="ORF">DFR27_1158</name>
</gene>
<organism evidence="1 2">
    <name type="scientific">Umboniibacter marinipuniceus</name>
    <dbReference type="NCBI Taxonomy" id="569599"/>
    <lineage>
        <taxon>Bacteria</taxon>
        <taxon>Pseudomonadati</taxon>
        <taxon>Pseudomonadota</taxon>
        <taxon>Gammaproteobacteria</taxon>
        <taxon>Cellvibrionales</taxon>
        <taxon>Cellvibrionaceae</taxon>
        <taxon>Umboniibacter</taxon>
    </lineage>
</organism>
<evidence type="ECO:0008006" key="3">
    <source>
        <dbReference type="Google" id="ProtNLM"/>
    </source>
</evidence>
<reference evidence="1 2" key="1">
    <citation type="submission" date="2018-10" db="EMBL/GenBank/DDBJ databases">
        <title>Genomic Encyclopedia of Type Strains, Phase IV (KMG-IV): sequencing the most valuable type-strain genomes for metagenomic binning, comparative biology and taxonomic classification.</title>
        <authorList>
            <person name="Goeker M."/>
        </authorList>
    </citation>
    <scope>NUCLEOTIDE SEQUENCE [LARGE SCALE GENOMIC DNA]</scope>
    <source>
        <strain evidence="1 2">DSM 25080</strain>
    </source>
</reference>
<evidence type="ECO:0000313" key="1">
    <source>
        <dbReference type="EMBL" id="RMA81341.1"/>
    </source>
</evidence>
<accession>A0A3M0A853</accession>
<sequence length="179" mass="20550">MKTPLEATKCWLEDAVIGHNFCPFARREFVANRIKFTVVETKVGLEEALERLVDELRDLDNSDVETTLLVFAADFKHFDDFIDLMELGDQLIDALEYRGTYQLAHFHPMYLFDGEEPDSASHYTNRAPYPTLHLLREASLARVLKDKTESDDIVATNIATCERLGNALLQNALHRYRDS</sequence>
<dbReference type="Proteomes" id="UP000267187">
    <property type="component" value="Unassembled WGS sequence"/>
</dbReference>
<name>A0A3M0A853_9GAMM</name>
<proteinExistence type="predicted"/>